<dbReference type="AlphaFoldDB" id="A0A0R2ZGG8"/>
<evidence type="ECO:0008006" key="11">
    <source>
        <dbReference type="Google" id="ProtNLM"/>
    </source>
</evidence>
<dbReference type="PANTHER" id="PTHR30047">
    <property type="entry name" value="HIGH-AFFINITY CHOLINE TRANSPORT PROTEIN-RELATED"/>
    <property type="match status" value="1"/>
</dbReference>
<comment type="similarity">
    <text evidence="2">Belongs to the BCCT transporter (TC 2.A.15) family.</text>
</comment>
<keyword evidence="3" id="KW-0813">Transport</keyword>
<proteinExistence type="inferred from homology"/>
<dbReference type="PANTHER" id="PTHR30047:SF7">
    <property type="entry name" value="HIGH-AFFINITY CHOLINE TRANSPORT PROTEIN"/>
    <property type="match status" value="1"/>
</dbReference>
<name>A0A0R2ZGG8_9PSED</name>
<feature type="transmembrane region" description="Helical" evidence="8">
    <location>
        <begin position="7"/>
        <end position="27"/>
    </location>
</feature>
<organism evidence="9 10">
    <name type="scientific">Pseudomonas trivialis</name>
    <dbReference type="NCBI Taxonomy" id="200450"/>
    <lineage>
        <taxon>Bacteria</taxon>
        <taxon>Pseudomonadati</taxon>
        <taxon>Pseudomonadota</taxon>
        <taxon>Gammaproteobacteria</taxon>
        <taxon>Pseudomonadales</taxon>
        <taxon>Pseudomonadaceae</taxon>
        <taxon>Pseudomonas</taxon>
    </lineage>
</organism>
<reference evidence="9 10" key="1">
    <citation type="submission" date="2015-02" db="EMBL/GenBank/DDBJ databases">
        <title>Two Pseudomonas sp. nov. isolated from raw milk.</title>
        <authorList>
            <person name="Wenning M."/>
            <person name="von Neubeck M."/>
            <person name="Huptas C."/>
            <person name="Scherer S."/>
        </authorList>
    </citation>
    <scope>NUCLEOTIDE SEQUENCE [LARGE SCALE GENOMIC DNA]</scope>
    <source>
        <strain evidence="9 10">DSM 14937</strain>
    </source>
</reference>
<evidence type="ECO:0000256" key="4">
    <source>
        <dbReference type="ARBA" id="ARBA00022475"/>
    </source>
</evidence>
<accession>A0A0R2ZGG8</accession>
<dbReference type="EMBL" id="JYLK01000007">
    <property type="protein sequence ID" value="KRP59974.1"/>
    <property type="molecule type" value="Genomic_DNA"/>
</dbReference>
<evidence type="ECO:0000313" key="9">
    <source>
        <dbReference type="EMBL" id="KRP59974.1"/>
    </source>
</evidence>
<keyword evidence="7 8" id="KW-0472">Membrane</keyword>
<dbReference type="PATRIC" id="fig|200450.4.peg.4509"/>
<evidence type="ECO:0000256" key="2">
    <source>
        <dbReference type="ARBA" id="ARBA00005658"/>
    </source>
</evidence>
<evidence type="ECO:0000256" key="1">
    <source>
        <dbReference type="ARBA" id="ARBA00004651"/>
    </source>
</evidence>
<evidence type="ECO:0000256" key="5">
    <source>
        <dbReference type="ARBA" id="ARBA00022692"/>
    </source>
</evidence>
<dbReference type="Pfam" id="PF02028">
    <property type="entry name" value="BCCT"/>
    <property type="match status" value="1"/>
</dbReference>
<keyword evidence="4" id="KW-1003">Cell membrane</keyword>
<sequence length="80" mass="8933">MLSSFNTWIMLALGLFVLVCGPTLYLFSLGVESLGVYLDTYFSRSLFSGAASGDSWPQSWTVFYWSVWFAWAPVSALFLG</sequence>
<keyword evidence="6 8" id="KW-1133">Transmembrane helix</keyword>
<dbReference type="GO" id="GO:0005886">
    <property type="term" value="C:plasma membrane"/>
    <property type="evidence" value="ECO:0007669"/>
    <property type="project" value="UniProtKB-SubCell"/>
</dbReference>
<evidence type="ECO:0000256" key="6">
    <source>
        <dbReference type="ARBA" id="ARBA00022989"/>
    </source>
</evidence>
<comment type="subcellular location">
    <subcellularLocation>
        <location evidence="1">Cell membrane</location>
        <topology evidence="1">Multi-pass membrane protein</topology>
    </subcellularLocation>
</comment>
<dbReference type="GO" id="GO:0022857">
    <property type="term" value="F:transmembrane transporter activity"/>
    <property type="evidence" value="ECO:0007669"/>
    <property type="project" value="InterPro"/>
</dbReference>
<comment type="caution">
    <text evidence="9">The sequence shown here is derived from an EMBL/GenBank/DDBJ whole genome shotgun (WGS) entry which is preliminary data.</text>
</comment>
<dbReference type="Proteomes" id="UP000052019">
    <property type="component" value="Unassembled WGS sequence"/>
</dbReference>
<protein>
    <recommendedName>
        <fullName evidence="11">Choline transporter</fullName>
    </recommendedName>
</protein>
<feature type="transmembrane region" description="Helical" evidence="8">
    <location>
        <begin position="62"/>
        <end position="79"/>
    </location>
</feature>
<evidence type="ECO:0000256" key="3">
    <source>
        <dbReference type="ARBA" id="ARBA00022448"/>
    </source>
</evidence>
<evidence type="ECO:0000256" key="7">
    <source>
        <dbReference type="ARBA" id="ARBA00023136"/>
    </source>
</evidence>
<evidence type="ECO:0000256" key="8">
    <source>
        <dbReference type="SAM" id="Phobius"/>
    </source>
</evidence>
<gene>
    <name evidence="9" type="ORF">TU79_12375</name>
</gene>
<dbReference type="InterPro" id="IPR000060">
    <property type="entry name" value="BCCT_transptr"/>
</dbReference>
<evidence type="ECO:0000313" key="10">
    <source>
        <dbReference type="Proteomes" id="UP000052019"/>
    </source>
</evidence>
<keyword evidence="5 8" id="KW-0812">Transmembrane</keyword>